<dbReference type="RefSeq" id="WP_381422362.1">
    <property type="nucleotide sequence ID" value="NZ_JBHSDH010000013.1"/>
</dbReference>
<dbReference type="InterPro" id="IPR010985">
    <property type="entry name" value="Ribbon_hlx_hlx"/>
</dbReference>
<dbReference type="EMBL" id="JBHSDH010000013">
    <property type="protein sequence ID" value="MFC4292022.1"/>
    <property type="molecule type" value="Genomic_DNA"/>
</dbReference>
<organism evidence="2 3">
    <name type="scientific">Sphingorhabdus arenilitoris</name>
    <dbReference type="NCBI Taxonomy" id="1490041"/>
    <lineage>
        <taxon>Bacteria</taxon>
        <taxon>Pseudomonadati</taxon>
        <taxon>Pseudomonadota</taxon>
        <taxon>Alphaproteobacteria</taxon>
        <taxon>Sphingomonadales</taxon>
        <taxon>Sphingomonadaceae</taxon>
        <taxon>Sphingorhabdus</taxon>
    </lineage>
</organism>
<gene>
    <name evidence="2" type="ORF">ACFOWX_06295</name>
</gene>
<accession>A0ABV8RF50</accession>
<evidence type="ECO:0000313" key="2">
    <source>
        <dbReference type="EMBL" id="MFC4292022.1"/>
    </source>
</evidence>
<dbReference type="Pfam" id="PF22513">
    <property type="entry name" value="FitA-like_RHH"/>
    <property type="match status" value="1"/>
</dbReference>
<dbReference type="Gene3D" id="1.10.1220.10">
    <property type="entry name" value="Met repressor-like"/>
    <property type="match status" value="1"/>
</dbReference>
<proteinExistence type="predicted"/>
<name>A0ABV8RF50_9SPHN</name>
<dbReference type="Proteomes" id="UP001595887">
    <property type="component" value="Unassembled WGS sequence"/>
</dbReference>
<evidence type="ECO:0000259" key="1">
    <source>
        <dbReference type="Pfam" id="PF22513"/>
    </source>
</evidence>
<feature type="domain" description="Antitoxin FitA-like ribbon-helix-helix" evidence="1">
    <location>
        <begin position="3"/>
        <end position="38"/>
    </location>
</feature>
<dbReference type="SUPFAM" id="SSF47598">
    <property type="entry name" value="Ribbon-helix-helix"/>
    <property type="match status" value="1"/>
</dbReference>
<evidence type="ECO:0000313" key="3">
    <source>
        <dbReference type="Proteomes" id="UP001595887"/>
    </source>
</evidence>
<dbReference type="InterPro" id="IPR053853">
    <property type="entry name" value="FitA-like_RHH"/>
</dbReference>
<protein>
    <recommendedName>
        <fullName evidence="1">Antitoxin FitA-like ribbon-helix-helix domain-containing protein</fullName>
    </recommendedName>
</protein>
<comment type="caution">
    <text evidence="2">The sequence shown here is derived from an EMBL/GenBank/DDBJ whole genome shotgun (WGS) entry which is preliminary data.</text>
</comment>
<dbReference type="InterPro" id="IPR013321">
    <property type="entry name" value="Arc_rbn_hlx_hlx"/>
</dbReference>
<keyword evidence="3" id="KW-1185">Reference proteome</keyword>
<sequence length="81" mass="9302">MGSITVRKLPDDIKQELRELAARHGRSLEEEVRQALIALVRPQQDNPKSFFKGLYDISRPGFDDFPIPERTPARIPDLSEE</sequence>
<reference evidence="3" key="1">
    <citation type="journal article" date="2019" name="Int. J. Syst. Evol. Microbiol.">
        <title>The Global Catalogue of Microorganisms (GCM) 10K type strain sequencing project: providing services to taxonomists for standard genome sequencing and annotation.</title>
        <authorList>
            <consortium name="The Broad Institute Genomics Platform"/>
            <consortium name="The Broad Institute Genome Sequencing Center for Infectious Disease"/>
            <person name="Wu L."/>
            <person name="Ma J."/>
        </authorList>
    </citation>
    <scope>NUCLEOTIDE SEQUENCE [LARGE SCALE GENOMIC DNA]</scope>
    <source>
        <strain evidence="3">CECT 8531</strain>
    </source>
</reference>